<evidence type="ECO:0000313" key="1">
    <source>
        <dbReference type="EMBL" id="GAA1530819.1"/>
    </source>
</evidence>
<comment type="caution">
    <text evidence="1">The sequence shown here is derived from an EMBL/GenBank/DDBJ whole genome shotgun (WGS) entry which is preliminary data.</text>
</comment>
<dbReference type="EMBL" id="BAAAQD010000011">
    <property type="protein sequence ID" value="GAA1530819.1"/>
    <property type="molecule type" value="Genomic_DNA"/>
</dbReference>
<proteinExistence type="predicted"/>
<dbReference type="Proteomes" id="UP001501470">
    <property type="component" value="Unassembled WGS sequence"/>
</dbReference>
<protein>
    <submittedName>
        <fullName evidence="1">Uncharacterized protein</fullName>
    </submittedName>
</protein>
<organism evidence="1 2">
    <name type="scientific">Dactylosporangium maewongense</name>
    <dbReference type="NCBI Taxonomy" id="634393"/>
    <lineage>
        <taxon>Bacteria</taxon>
        <taxon>Bacillati</taxon>
        <taxon>Actinomycetota</taxon>
        <taxon>Actinomycetes</taxon>
        <taxon>Micromonosporales</taxon>
        <taxon>Micromonosporaceae</taxon>
        <taxon>Dactylosporangium</taxon>
    </lineage>
</organism>
<gene>
    <name evidence="1" type="ORF">GCM10009827_055640</name>
</gene>
<keyword evidence="2" id="KW-1185">Reference proteome</keyword>
<sequence>MNIYDIYGANACSAAELARIVADRLGLTFAGHESDYRGIYYRAEAPPCQIEVQPNAIPGDDGQNDLYAPDHPCMRTRLLVTGSQRSPGYDARLNALDALQPLERESSLRVR</sequence>
<name>A0ABP4LSR5_9ACTN</name>
<accession>A0ABP4LSR5</accession>
<dbReference type="RefSeq" id="WP_344505257.1">
    <property type="nucleotide sequence ID" value="NZ_BAAAQD010000011.1"/>
</dbReference>
<evidence type="ECO:0000313" key="2">
    <source>
        <dbReference type="Proteomes" id="UP001501470"/>
    </source>
</evidence>
<reference evidence="2" key="1">
    <citation type="journal article" date="2019" name="Int. J. Syst. Evol. Microbiol.">
        <title>The Global Catalogue of Microorganisms (GCM) 10K type strain sequencing project: providing services to taxonomists for standard genome sequencing and annotation.</title>
        <authorList>
            <consortium name="The Broad Institute Genomics Platform"/>
            <consortium name="The Broad Institute Genome Sequencing Center for Infectious Disease"/>
            <person name="Wu L."/>
            <person name="Ma J."/>
        </authorList>
    </citation>
    <scope>NUCLEOTIDE SEQUENCE [LARGE SCALE GENOMIC DNA]</scope>
    <source>
        <strain evidence="2">JCM 15933</strain>
    </source>
</reference>